<evidence type="ECO:0000313" key="3">
    <source>
        <dbReference type="EMBL" id="EKF16983.1"/>
    </source>
</evidence>
<protein>
    <submittedName>
        <fullName evidence="3">Sporulation-like protein</fullName>
    </submittedName>
</protein>
<feature type="compositionally biased region" description="Low complexity" evidence="1">
    <location>
        <begin position="664"/>
        <end position="769"/>
    </location>
</feature>
<feature type="compositionally biased region" description="Acidic residues" evidence="1">
    <location>
        <begin position="105"/>
        <end position="125"/>
    </location>
</feature>
<accession>K2MYC4</accession>
<feature type="compositionally biased region" description="Low complexity" evidence="1">
    <location>
        <begin position="269"/>
        <end position="279"/>
    </location>
</feature>
<feature type="region of interest" description="Disordered" evidence="1">
    <location>
        <begin position="396"/>
        <end position="436"/>
    </location>
</feature>
<gene>
    <name evidence="3" type="ORF">NA2_20365</name>
</gene>
<feature type="compositionally biased region" description="Acidic residues" evidence="1">
    <location>
        <begin position="424"/>
        <end position="436"/>
    </location>
</feature>
<reference evidence="3 4" key="1">
    <citation type="journal article" date="2012" name="J. Bacteriol.">
        <title>Genome Sequence of Nitratireductor pacificus Type Strain pht-3B.</title>
        <authorList>
            <person name="Lai Q."/>
            <person name="Li G."/>
            <person name="Shao Z."/>
        </authorList>
    </citation>
    <scope>NUCLEOTIDE SEQUENCE [LARGE SCALE GENOMIC DNA]</scope>
    <source>
        <strain evidence="4">pht-3B</strain>
    </source>
</reference>
<feature type="region of interest" description="Disordered" evidence="1">
    <location>
        <begin position="603"/>
        <end position="644"/>
    </location>
</feature>
<feature type="region of interest" description="Disordered" evidence="1">
    <location>
        <begin position="269"/>
        <end position="351"/>
    </location>
</feature>
<dbReference type="EMBL" id="AMRM01000032">
    <property type="protein sequence ID" value="EKF16983.1"/>
    <property type="molecule type" value="Genomic_DNA"/>
</dbReference>
<dbReference type="PATRIC" id="fig|391937.3.peg.4173"/>
<evidence type="ECO:0000313" key="4">
    <source>
        <dbReference type="Proteomes" id="UP000006786"/>
    </source>
</evidence>
<feature type="region of interest" description="Disordered" evidence="1">
    <location>
        <begin position="98"/>
        <end position="167"/>
    </location>
</feature>
<feature type="compositionally biased region" description="Acidic residues" evidence="1">
    <location>
        <begin position="145"/>
        <end position="165"/>
    </location>
</feature>
<dbReference type="Gene3D" id="3.30.70.1070">
    <property type="entry name" value="Sporulation related repeat"/>
    <property type="match status" value="1"/>
</dbReference>
<name>K2MYC4_9HYPH</name>
<dbReference type="AlphaFoldDB" id="K2MYC4"/>
<feature type="domain" description="SPOR" evidence="2">
    <location>
        <begin position="766"/>
        <end position="849"/>
    </location>
</feature>
<dbReference type="STRING" id="391937.NA2_20365"/>
<dbReference type="SUPFAM" id="SSF110997">
    <property type="entry name" value="Sporulation related repeat"/>
    <property type="match status" value="1"/>
</dbReference>
<feature type="region of interest" description="Disordered" evidence="1">
    <location>
        <begin position="235"/>
        <end position="256"/>
    </location>
</feature>
<dbReference type="eggNOG" id="COG3266">
    <property type="taxonomic scope" value="Bacteria"/>
</dbReference>
<feature type="compositionally biased region" description="Low complexity" evidence="1">
    <location>
        <begin position="332"/>
        <end position="346"/>
    </location>
</feature>
<dbReference type="Proteomes" id="UP000006786">
    <property type="component" value="Unassembled WGS sequence"/>
</dbReference>
<proteinExistence type="predicted"/>
<dbReference type="PROSITE" id="PS51724">
    <property type="entry name" value="SPOR"/>
    <property type="match status" value="1"/>
</dbReference>
<organism evidence="3 4">
    <name type="scientific">Nitratireductor pacificus pht-3B</name>
    <dbReference type="NCBI Taxonomy" id="391937"/>
    <lineage>
        <taxon>Bacteria</taxon>
        <taxon>Pseudomonadati</taxon>
        <taxon>Pseudomonadota</taxon>
        <taxon>Alphaproteobacteria</taxon>
        <taxon>Hyphomicrobiales</taxon>
        <taxon>Phyllobacteriaceae</taxon>
        <taxon>Nitratireductor</taxon>
    </lineage>
</organism>
<dbReference type="InterPro" id="IPR007730">
    <property type="entry name" value="SPOR-like_dom"/>
</dbReference>
<feature type="region of interest" description="Disordered" evidence="1">
    <location>
        <begin position="656"/>
        <end position="790"/>
    </location>
</feature>
<sequence length="849" mass="88524">MGHDPRRVDISKSDLDEAGDDLALELENELLGDLTEFSDAEPQPVAANDAWQPAENDWRFEAAVPEYAADAAPEDVSDEAGAAMSDALEDTFAASFEAEMRLDGVEEDALQPEMDIEEAPSEDWLQDGFSTAAEEEDASFHSEPALEEQVDETPIETAEPGEEMVFDPRDWAELDPDFAVTETAPQSAGEPYAPEDTDILMSAIDDLQNEIAVAGVAEPVASQSAARQYMSPQDFATSVARGSEQEPLAEGPGGGEALDLAAAFEAEFGVPDDPAPTLADDLEGALEDPASSWPFAAEQGEMEAEPESASGEPFEQPSARFADEQTDDFWRQPEPLQQPGQDGPPLIDTVDVPGDARVAVEEARHIPEFHSEPASGPENGADDLELALARAFGDAEGVPETFSGPAEKAGFDFPDDRFAAAAEQGDDNPQDDDFDFEDSFADEAFKGAVTGYETPRYDASGQDATYGYAAPDAGSNEDDGLFAADDEPWRGQASDGLAAQAAPMAAAPAFVRNRLPRGRNGALIAAAAGGVVLLGAVAMFAFGGGGGSDAEAPVLVRADSEPVKVKPENPGGQTVPNQDSQAYQRVTGAEAAGNPEQERLVSNIEEPVEVPAPQATPKSEERLTSESEQAVASTDEANSAMAPRRVRTMVVRPDGTLVPREPAEPAAQVAAVQPAPAPAAQQPQAPATAAQSDVVSAGAPQAAAEEPAPEGTAAVDVPSSAPVPTARPAAAPVQSQQPAAPAPAQVAAAPAQPAQPVAQQPAQPVAAAADGWSVQISSQPTAESAQQSYQDMAQRHGDLLTGRGVNIVKADVAGKGTYYRVRIPSQSKEDAIQLCSRLKAAGGSCFVSK</sequence>
<keyword evidence="4" id="KW-1185">Reference proteome</keyword>
<evidence type="ECO:0000256" key="1">
    <source>
        <dbReference type="SAM" id="MobiDB-lite"/>
    </source>
</evidence>
<evidence type="ECO:0000259" key="2">
    <source>
        <dbReference type="PROSITE" id="PS51724"/>
    </source>
</evidence>
<dbReference type="GO" id="GO:0042834">
    <property type="term" value="F:peptidoglycan binding"/>
    <property type="evidence" value="ECO:0007669"/>
    <property type="project" value="InterPro"/>
</dbReference>
<feature type="compositionally biased region" description="Polar residues" evidence="1">
    <location>
        <begin position="774"/>
        <end position="790"/>
    </location>
</feature>
<feature type="compositionally biased region" description="Polar residues" evidence="1">
    <location>
        <begin position="626"/>
        <end position="637"/>
    </location>
</feature>
<dbReference type="InterPro" id="IPR036680">
    <property type="entry name" value="SPOR-like_sf"/>
</dbReference>
<dbReference type="Pfam" id="PF05036">
    <property type="entry name" value="SPOR"/>
    <property type="match status" value="1"/>
</dbReference>
<comment type="caution">
    <text evidence="3">The sequence shown here is derived from an EMBL/GenBank/DDBJ whole genome shotgun (WGS) entry which is preliminary data.</text>
</comment>